<protein>
    <submittedName>
        <fullName evidence="2">Uncharacterized protein</fullName>
    </submittedName>
</protein>
<feature type="region of interest" description="Disordered" evidence="1">
    <location>
        <begin position="41"/>
        <end position="64"/>
    </location>
</feature>
<dbReference type="RefSeq" id="WP_009103069.1">
    <property type="nucleotide sequence ID" value="NZ_JACHXU010000007.1"/>
</dbReference>
<dbReference type="EMBL" id="JACHXU010000007">
    <property type="protein sequence ID" value="MBB3206567.1"/>
    <property type="molecule type" value="Genomic_DNA"/>
</dbReference>
<proteinExistence type="predicted"/>
<dbReference type="Proteomes" id="UP000536179">
    <property type="component" value="Unassembled WGS sequence"/>
</dbReference>
<comment type="caution">
    <text evidence="2">The sequence shown here is derived from an EMBL/GenBank/DDBJ whole genome shotgun (WGS) entry which is preliminary data.</text>
</comment>
<evidence type="ECO:0000313" key="2">
    <source>
        <dbReference type="EMBL" id="MBB3206567.1"/>
    </source>
</evidence>
<gene>
    <name evidence="2" type="ORF">FHS27_002379</name>
</gene>
<evidence type="ECO:0000256" key="1">
    <source>
        <dbReference type="SAM" id="MobiDB-lite"/>
    </source>
</evidence>
<reference evidence="2 3" key="1">
    <citation type="submission" date="2020-08" db="EMBL/GenBank/DDBJ databases">
        <title>Genomic Encyclopedia of Type Strains, Phase III (KMG-III): the genomes of soil and plant-associated and newly described type strains.</title>
        <authorList>
            <person name="Whitman W."/>
        </authorList>
    </citation>
    <scope>NUCLEOTIDE SEQUENCE [LARGE SCALE GENOMIC DNA]</scope>
    <source>
        <strain evidence="2 3">CECT 8075</strain>
    </source>
</reference>
<sequence length="83" mass="9066">MKPHRGQIKRLEGKSDHRQLSGKNQRQEEVAVLKMLPHWPHAGAGSVSDFDSATDPLDGNRLASPVEVECPTALGIGANEELR</sequence>
<feature type="region of interest" description="Disordered" evidence="1">
    <location>
        <begin position="1"/>
        <end position="28"/>
    </location>
</feature>
<evidence type="ECO:0000313" key="3">
    <source>
        <dbReference type="Proteomes" id="UP000536179"/>
    </source>
</evidence>
<feature type="compositionally biased region" description="Basic and acidic residues" evidence="1">
    <location>
        <begin position="9"/>
        <end position="28"/>
    </location>
</feature>
<keyword evidence="3" id="KW-1185">Reference proteome</keyword>
<name>A0A7W5DZN6_9BACT</name>
<accession>A0A7W5DZN6</accession>
<organism evidence="2 3">
    <name type="scientific">Aporhodopirellula rubra</name>
    <dbReference type="NCBI Taxonomy" id="980271"/>
    <lineage>
        <taxon>Bacteria</taxon>
        <taxon>Pseudomonadati</taxon>
        <taxon>Planctomycetota</taxon>
        <taxon>Planctomycetia</taxon>
        <taxon>Pirellulales</taxon>
        <taxon>Pirellulaceae</taxon>
        <taxon>Aporhodopirellula</taxon>
    </lineage>
</organism>
<dbReference type="AlphaFoldDB" id="A0A7W5DZN6"/>